<dbReference type="STRING" id="1802223.A2358_01555"/>
<dbReference type="InterPro" id="IPR015422">
    <property type="entry name" value="PyrdxlP-dep_Trfase_small"/>
</dbReference>
<dbReference type="GO" id="GO:0030170">
    <property type="term" value="F:pyridoxal phosphate binding"/>
    <property type="evidence" value="ECO:0007669"/>
    <property type="project" value="TreeGrafter"/>
</dbReference>
<dbReference type="PIRSF" id="PIRSF000390">
    <property type="entry name" value="PLP_StrS"/>
    <property type="match status" value="1"/>
</dbReference>
<dbReference type="GO" id="GO:0000271">
    <property type="term" value="P:polysaccharide biosynthetic process"/>
    <property type="evidence" value="ECO:0007669"/>
    <property type="project" value="TreeGrafter"/>
</dbReference>
<comment type="caution">
    <text evidence="6">The sequence shown here is derived from an EMBL/GenBank/DDBJ whole genome shotgun (WGS) entry which is preliminary data.</text>
</comment>
<evidence type="ECO:0008006" key="8">
    <source>
        <dbReference type="Google" id="ProtNLM"/>
    </source>
</evidence>
<dbReference type="PANTHER" id="PTHR30244:SF36">
    <property type="entry name" value="3-OXO-GLUCOSE-6-PHOSPHATE:GLUTAMATE AMINOTRANSFERASE"/>
    <property type="match status" value="1"/>
</dbReference>
<evidence type="ECO:0000313" key="7">
    <source>
        <dbReference type="Proteomes" id="UP000178650"/>
    </source>
</evidence>
<organism evidence="6 7">
    <name type="scientific">Candidatus Staskawiczbacteria bacterium RIFOXYB1_FULL_37_44</name>
    <dbReference type="NCBI Taxonomy" id="1802223"/>
    <lineage>
        <taxon>Bacteria</taxon>
        <taxon>Candidatus Staskawicziibacteriota</taxon>
    </lineage>
</organism>
<comment type="similarity">
    <text evidence="2 5">Belongs to the DegT/DnrJ/EryC1 family.</text>
</comment>
<evidence type="ECO:0000313" key="6">
    <source>
        <dbReference type="EMBL" id="OGZ79633.1"/>
    </source>
</evidence>
<gene>
    <name evidence="6" type="ORF">A2358_01555</name>
</gene>
<dbReference type="InterPro" id="IPR015421">
    <property type="entry name" value="PyrdxlP-dep_Trfase_major"/>
</dbReference>
<protein>
    <recommendedName>
        <fullName evidence="8">Transcriptional regulator</fullName>
    </recommendedName>
</protein>
<accession>A0A1G2IY75</accession>
<dbReference type="InterPro" id="IPR015424">
    <property type="entry name" value="PyrdxlP-dep_Trfase"/>
</dbReference>
<reference evidence="6 7" key="1">
    <citation type="journal article" date="2016" name="Nat. Commun.">
        <title>Thousands of microbial genomes shed light on interconnected biogeochemical processes in an aquifer system.</title>
        <authorList>
            <person name="Anantharaman K."/>
            <person name="Brown C.T."/>
            <person name="Hug L.A."/>
            <person name="Sharon I."/>
            <person name="Castelle C.J."/>
            <person name="Probst A.J."/>
            <person name="Thomas B.C."/>
            <person name="Singh A."/>
            <person name="Wilkins M.J."/>
            <person name="Karaoz U."/>
            <person name="Brodie E.L."/>
            <person name="Williams K.H."/>
            <person name="Hubbard S.S."/>
            <person name="Banfield J.F."/>
        </authorList>
    </citation>
    <scope>NUCLEOTIDE SEQUENCE [LARGE SCALE GENOMIC DNA]</scope>
</reference>
<dbReference type="SUPFAM" id="SSF53383">
    <property type="entry name" value="PLP-dependent transferases"/>
    <property type="match status" value="1"/>
</dbReference>
<proteinExistence type="inferred from homology"/>
<dbReference type="GO" id="GO:0008483">
    <property type="term" value="F:transaminase activity"/>
    <property type="evidence" value="ECO:0007669"/>
    <property type="project" value="TreeGrafter"/>
</dbReference>
<feature type="modified residue" description="N6-(pyridoxal phosphate)lysine" evidence="4">
    <location>
        <position position="185"/>
    </location>
</feature>
<dbReference type="InterPro" id="IPR000653">
    <property type="entry name" value="DegT/StrS_aminotransferase"/>
</dbReference>
<feature type="active site" description="Proton acceptor" evidence="3">
    <location>
        <position position="185"/>
    </location>
</feature>
<sequence length="365" mass="41384">MKVPFVNYPLQYKNIETEIDSAIKKILNNGDLILRQDVDDFEKNMADFLGVKYAVGVNSCTDALIFSLKSAGIKEGDEVITVSHTFFATIEAIIHCRAKPVLVDVGEDFVMDVSKVESNITDKTKAIIPVHFNGHMVDMDKLNEIAKRHNLIIIEDAAQALGAAFNNKKAGSLGLAGCFSFYPAKLLGAFGDAGIVATNDQVLAKNIRLLRNHGLRTKTEILLFGFTSRLDNLQAAVLNVKFKYLDQWIQRRRKIAEIYKDKLFDVKNIKLPFNSGGRFFDVFQNFVIRAEKRDELFIFLKEKEIETLVKDPVPNHLHLGLRLDHFNLPLTERLAKEVISLPMYPELTDEQVNYVISCVKEFYKL</sequence>
<dbReference type="CDD" id="cd00616">
    <property type="entry name" value="AHBA_syn"/>
    <property type="match status" value="1"/>
</dbReference>
<keyword evidence="1 4" id="KW-0663">Pyridoxal phosphate</keyword>
<dbReference type="EMBL" id="MHPJ01000001">
    <property type="protein sequence ID" value="OGZ79633.1"/>
    <property type="molecule type" value="Genomic_DNA"/>
</dbReference>
<dbReference type="AlphaFoldDB" id="A0A1G2IY75"/>
<evidence type="ECO:0000256" key="4">
    <source>
        <dbReference type="PIRSR" id="PIRSR000390-2"/>
    </source>
</evidence>
<evidence type="ECO:0000256" key="2">
    <source>
        <dbReference type="ARBA" id="ARBA00037999"/>
    </source>
</evidence>
<name>A0A1G2IY75_9BACT</name>
<evidence type="ECO:0000256" key="1">
    <source>
        <dbReference type="ARBA" id="ARBA00022898"/>
    </source>
</evidence>
<dbReference type="Pfam" id="PF01041">
    <property type="entry name" value="DegT_DnrJ_EryC1"/>
    <property type="match status" value="1"/>
</dbReference>
<dbReference type="Proteomes" id="UP000178650">
    <property type="component" value="Unassembled WGS sequence"/>
</dbReference>
<evidence type="ECO:0000256" key="5">
    <source>
        <dbReference type="RuleBase" id="RU004508"/>
    </source>
</evidence>
<dbReference type="Gene3D" id="3.90.1150.10">
    <property type="entry name" value="Aspartate Aminotransferase, domain 1"/>
    <property type="match status" value="1"/>
</dbReference>
<dbReference type="PANTHER" id="PTHR30244">
    <property type="entry name" value="TRANSAMINASE"/>
    <property type="match status" value="1"/>
</dbReference>
<evidence type="ECO:0000256" key="3">
    <source>
        <dbReference type="PIRSR" id="PIRSR000390-1"/>
    </source>
</evidence>
<dbReference type="Gene3D" id="3.40.640.10">
    <property type="entry name" value="Type I PLP-dependent aspartate aminotransferase-like (Major domain)"/>
    <property type="match status" value="1"/>
</dbReference>